<protein>
    <recommendedName>
        <fullName evidence="2">BRCT domain-containing protein</fullName>
    </recommendedName>
</protein>
<dbReference type="SUPFAM" id="SSF47781">
    <property type="entry name" value="RuvA domain 2-like"/>
    <property type="match status" value="1"/>
</dbReference>
<dbReference type="InterPro" id="IPR010994">
    <property type="entry name" value="RuvA_2-like"/>
</dbReference>
<evidence type="ECO:0000313" key="1">
    <source>
        <dbReference type="EMBL" id="SVA63118.1"/>
    </source>
</evidence>
<dbReference type="AlphaFoldDB" id="A0A381XEH6"/>
<evidence type="ECO:0008006" key="2">
    <source>
        <dbReference type="Google" id="ProtNLM"/>
    </source>
</evidence>
<proteinExistence type="predicted"/>
<dbReference type="InterPro" id="IPR036420">
    <property type="entry name" value="BRCT_dom_sf"/>
</dbReference>
<dbReference type="EMBL" id="UINC01014882">
    <property type="protein sequence ID" value="SVA63118.1"/>
    <property type="molecule type" value="Genomic_DNA"/>
</dbReference>
<organism evidence="1">
    <name type="scientific">marine metagenome</name>
    <dbReference type="NCBI Taxonomy" id="408172"/>
    <lineage>
        <taxon>unclassified sequences</taxon>
        <taxon>metagenomes</taxon>
        <taxon>ecological metagenomes</taxon>
    </lineage>
</organism>
<dbReference type="Gene3D" id="1.10.150.20">
    <property type="entry name" value="5' to 3' exonuclease, C-terminal subdomain"/>
    <property type="match status" value="1"/>
</dbReference>
<accession>A0A381XEH6</accession>
<name>A0A381XEH6_9ZZZZ</name>
<reference evidence="1" key="1">
    <citation type="submission" date="2018-05" db="EMBL/GenBank/DDBJ databases">
        <authorList>
            <person name="Lanie J.A."/>
            <person name="Ng W.-L."/>
            <person name="Kazmierczak K.M."/>
            <person name="Andrzejewski T.M."/>
            <person name="Davidsen T.M."/>
            <person name="Wayne K.J."/>
            <person name="Tettelin H."/>
            <person name="Glass J.I."/>
            <person name="Rusch D."/>
            <person name="Podicherti R."/>
            <person name="Tsui H.-C.T."/>
            <person name="Winkler M.E."/>
        </authorList>
    </citation>
    <scope>NUCLEOTIDE SEQUENCE</scope>
</reference>
<sequence length="256" mass="28920">MQAINAPELCPSCDSVLEWRSDLLYCNNDLCGAKVSKRLEHWGKTLKIKGLGPRTIEKLEVENLYELYDLTEEMIIERLSSEKLGEKLYVELQNSKAAPMNAVLPAFSIPLIGKSATEKLSKYLTYIFELRADKCQKAGLGPKATENLMEWYNLEFIPFLQDLPLNWKFEERQTVRYSRGTICISGKLTSFKTKAEAEDVLTRKGYTVKNSLTKDVSILVNESGIESAKTRQAQQRGIKIITNLLDFIGESNGNPA</sequence>
<dbReference type="Gene3D" id="3.40.50.10190">
    <property type="entry name" value="BRCT domain"/>
    <property type="match status" value="1"/>
</dbReference>
<dbReference type="SUPFAM" id="SSF52113">
    <property type="entry name" value="BRCT domain"/>
    <property type="match status" value="1"/>
</dbReference>
<gene>
    <name evidence="1" type="ORF">METZ01_LOCUS115972</name>
</gene>